<dbReference type="Pfam" id="PF19635">
    <property type="entry name" value="DUF6138"/>
    <property type="match status" value="1"/>
</dbReference>
<accession>G7VWW4</accession>
<reference evidence="2" key="1">
    <citation type="submission" date="2011-11" db="EMBL/GenBank/DDBJ databases">
        <title>Complete sequence of Paenibacillus terrae HPL-003.</title>
        <authorList>
            <person name="Shin S.H."/>
            <person name="Kim S."/>
            <person name="Kim J.Y."/>
        </authorList>
    </citation>
    <scope>NUCLEOTIDE SEQUENCE [LARGE SCALE GENOMIC DNA]</scope>
    <source>
        <strain evidence="2">HPL-003</strain>
    </source>
</reference>
<dbReference type="OrthoDB" id="1089802at2"/>
<evidence type="ECO:0000313" key="2">
    <source>
        <dbReference type="Proteomes" id="UP000005876"/>
    </source>
</evidence>
<dbReference type="Proteomes" id="UP000005876">
    <property type="component" value="Chromosome"/>
</dbReference>
<gene>
    <name evidence="1" type="ordered locus">HPL003_05090</name>
</gene>
<protein>
    <submittedName>
        <fullName evidence="1">Uncharacterized protein</fullName>
    </submittedName>
</protein>
<evidence type="ECO:0000313" key="1">
    <source>
        <dbReference type="EMBL" id="AET57783.1"/>
    </source>
</evidence>
<dbReference type="eggNOG" id="ENOG502Z8QV">
    <property type="taxonomic scope" value="Bacteria"/>
</dbReference>
<dbReference type="EMBL" id="CP003107">
    <property type="protein sequence ID" value="AET57783.1"/>
    <property type="molecule type" value="Genomic_DNA"/>
</dbReference>
<dbReference type="AlphaFoldDB" id="G7VWW4"/>
<dbReference type="KEGG" id="pta:HPL003_05090"/>
<proteinExistence type="predicted"/>
<reference evidence="1 2" key="3">
    <citation type="journal article" date="2012" name="J. Bacteriol.">
        <title>Genome Sequence of Paenibacillus terrae HPL-003, a Xylanase-Producing Bacterium Isolated from Soil Found in Forest Residue.</title>
        <authorList>
            <person name="Shin S.H."/>
            <person name="Kim S."/>
            <person name="Kim J.Y."/>
            <person name="Song H.Y."/>
            <person name="Cho S.J."/>
            <person name="Kim D.R."/>
            <person name="Lee K.I."/>
            <person name="Lim H.K."/>
            <person name="Park N.J."/>
            <person name="Hwang I.T."/>
            <person name="Yang K.S."/>
        </authorList>
    </citation>
    <scope>NUCLEOTIDE SEQUENCE [LARGE SCALE GENOMIC DNA]</scope>
    <source>
        <strain evidence="1 2">HPL-003</strain>
    </source>
</reference>
<reference key="2">
    <citation type="submission" date="2011-11" db="EMBL/GenBank/DDBJ databases">
        <authorList>
            <person name="Shin S.H."/>
            <person name="Kim S."/>
            <person name="Kim J.Y."/>
        </authorList>
    </citation>
    <scope>NUCLEOTIDE SEQUENCE</scope>
    <source>
        <strain>HPL-003</strain>
    </source>
</reference>
<dbReference type="HOGENOM" id="CLU_036482_0_0_9"/>
<dbReference type="RefSeq" id="WP_014278534.1">
    <property type="nucleotide sequence ID" value="NC_016641.1"/>
</dbReference>
<name>G7VWW4_PAETH</name>
<organism evidence="1 2">
    <name type="scientific">Paenibacillus terrae (strain HPL-003)</name>
    <dbReference type="NCBI Taxonomy" id="985665"/>
    <lineage>
        <taxon>Bacteria</taxon>
        <taxon>Bacillati</taxon>
        <taxon>Bacillota</taxon>
        <taxon>Bacilli</taxon>
        <taxon>Bacillales</taxon>
        <taxon>Paenibacillaceae</taxon>
        <taxon>Paenibacillus</taxon>
    </lineage>
</organism>
<dbReference type="InterPro" id="IPR046136">
    <property type="entry name" value="DUF6138"/>
</dbReference>
<sequence>MTSGVQAYIDPIFEAIEKAYASEQKRIAEFQTKSVLHEGIHEYLKVTCKEDGLWVDTYEPFDWDNRRPDTKISGFTEGVTLQQVQDEWMPVFRERIEALFKSEECSPMFFRYRLEFHLKVVLDKKSSHFTFSLLNEDKRQHLLAIIQQFVEQKLNPASKAVPKEKDDFFFVRHMLDPHLYPIDAQRVDELLNRMDAKVKVSRNREEAWRYQLNRGLKRWAEDEFLAKYADWKKSYELDYTEEPDIHPSNIPAPAMEMFLLTAMRVGSTHADARQKYLEIAAQLGSEQAAQWLKSGSGSIPALYTSGRVTCKANDILQTLEVHIHSEEEESYREALVYVCDILQKGFTKEYRLKLKSKVKNILPVPKLAKSTLHRFFANALEYPALYPLLAEYADIVMEEFKWYNDVEPGEKSAMPGTYAVMGLGLKGTDYFPLVIRYMKLVDTEHQSVQDGYAAAFAEAHGLTPDTIPVWTTILLAGNQSAKPLKSSGIESVEQAQVLVEELEKLEEYDKELLVYRIWGGQKKLKSSLKQADPEVKVLLESFIPFG</sequence>